<keyword evidence="10 13" id="KW-0472">Membrane</keyword>
<evidence type="ECO:0000256" key="11">
    <source>
        <dbReference type="ARBA" id="ARBA00024899"/>
    </source>
</evidence>
<dbReference type="STRING" id="133383.A0A1R0H5V0"/>
<keyword evidence="7 13" id="KW-0812">Transmembrane</keyword>
<evidence type="ECO:0000256" key="12">
    <source>
        <dbReference type="SAM" id="MobiDB-lite"/>
    </source>
</evidence>
<keyword evidence="8" id="KW-0256">Endoplasmic reticulum</keyword>
<dbReference type="OrthoDB" id="614844at2759"/>
<protein>
    <recommendedName>
        <fullName evidence="4">Chitobiosyldiphosphodolichol beta-mannosyltransferase</fullName>
        <ecNumber evidence="3">2.4.1.142</ecNumber>
    </recommendedName>
</protein>
<evidence type="ECO:0000256" key="7">
    <source>
        <dbReference type="ARBA" id="ARBA00022692"/>
    </source>
</evidence>
<gene>
    <name evidence="14" type="ORF">AYI68_g1316</name>
</gene>
<evidence type="ECO:0000256" key="13">
    <source>
        <dbReference type="SAM" id="Phobius"/>
    </source>
</evidence>
<dbReference type="GO" id="GO:0005789">
    <property type="term" value="C:endoplasmic reticulum membrane"/>
    <property type="evidence" value="ECO:0007669"/>
    <property type="project" value="UniProtKB-SubCell"/>
</dbReference>
<evidence type="ECO:0000256" key="9">
    <source>
        <dbReference type="ARBA" id="ARBA00022989"/>
    </source>
</evidence>
<comment type="function">
    <text evidence="11">Participates in the formation of the lipid-linked precursor oligosaccharide for N-glycosylation. Involved in assembling the dolichol-pyrophosphate-GlcNAc(2)-Man(5) intermediate on the cytoplasmic surface of the ER.</text>
</comment>
<comment type="caution">
    <text evidence="14">The sequence shown here is derived from an EMBL/GenBank/DDBJ whole genome shotgun (WGS) entry which is preliminary data.</text>
</comment>
<feature type="region of interest" description="Disordered" evidence="12">
    <location>
        <begin position="1"/>
        <end position="94"/>
    </location>
</feature>
<evidence type="ECO:0000256" key="4">
    <source>
        <dbReference type="ARBA" id="ARBA00015841"/>
    </source>
</evidence>
<evidence type="ECO:0000313" key="14">
    <source>
        <dbReference type="EMBL" id="OLY84517.1"/>
    </source>
</evidence>
<dbReference type="Pfam" id="PF13692">
    <property type="entry name" value="Glyco_trans_1_4"/>
    <property type="match status" value="1"/>
</dbReference>
<dbReference type="EC" id="2.4.1.142" evidence="3"/>
<feature type="compositionally biased region" description="Basic residues" evidence="12">
    <location>
        <begin position="1"/>
        <end position="15"/>
    </location>
</feature>
<evidence type="ECO:0000256" key="2">
    <source>
        <dbReference type="ARBA" id="ARBA00004922"/>
    </source>
</evidence>
<comment type="subcellular location">
    <subcellularLocation>
        <location evidence="1">Endoplasmic reticulum membrane</location>
        <topology evidence="1">Single-pass membrane protein</topology>
    </subcellularLocation>
</comment>
<feature type="compositionally biased region" description="Polar residues" evidence="12">
    <location>
        <begin position="24"/>
        <end position="51"/>
    </location>
</feature>
<evidence type="ECO:0000256" key="3">
    <source>
        <dbReference type="ARBA" id="ARBA00012611"/>
    </source>
</evidence>
<dbReference type="PANTHER" id="PTHR13036:SF0">
    <property type="entry name" value="CHITOBIOSYLDIPHOSPHODOLICHOL BETA-MANNOSYLTRANSFERASE"/>
    <property type="match status" value="1"/>
</dbReference>
<keyword evidence="15" id="KW-1185">Reference proteome</keyword>
<sequence>MSGKKVKRRSSKKGKNQSDDTKEQANIVSIKSIDSLTEINKENSGAESSLGTEGDAASITDNKSDMDSESCNSQSGKENSKENGRRRKHRRHKRKLFHFKKSNEKSKNVTIIVLGDIGMSPRMQFHAVSLAKNGFNVDIVAYKESETKSDLDEFPNIQINPVPAFPELTNSGDMITYYLYAFMKVTYQIFYLLFILLFVIRKPGYIIVQVTPHFHLSIPDPFFIHYSPNYGNNLYGNPPAIPTLIVARVICAVRRAKLIIDWHNYGFSILALRLGQDHILVKVATIYEKFFAKSAWKHICVTNAMADDLVKNWGIREKIITLHDKPLSTCDRLSNSEASAFWERILNDPQGINVPKKYSYPLISSLSQHLLPENPSESDDGTSLKRPVVLVTGTSYTPDEDLQVLLKALLKYNDYSTSTKEELPNILVIVTGKGPMKEEFLRSIEDLRLEKVFITTAWLSSKDYLNLLGSADIGVSLHTSSSGLDLPMKIVDMFGCGLPVLAYNFKCIGELVSNGVNGYIFNDSDELADQIKVLVALFHLS</sequence>
<proteinExistence type="predicted"/>
<keyword evidence="6 14" id="KW-0808">Transferase</keyword>
<comment type="pathway">
    <text evidence="2">Protein modification; protein glycosylation.</text>
</comment>
<evidence type="ECO:0000256" key="6">
    <source>
        <dbReference type="ARBA" id="ARBA00022679"/>
    </source>
</evidence>
<reference evidence="14 15" key="1">
    <citation type="journal article" date="2016" name="Mol. Biol. Evol.">
        <title>Genome-Wide Survey of Gut Fungi (Harpellales) Reveals the First Horizontally Transferred Ubiquitin Gene from a Mosquito Host.</title>
        <authorList>
            <person name="Wang Y."/>
            <person name="White M.M."/>
            <person name="Kvist S."/>
            <person name="Moncalvo J.M."/>
        </authorList>
    </citation>
    <scope>NUCLEOTIDE SEQUENCE [LARGE SCALE GENOMIC DNA]</scope>
    <source>
        <strain evidence="14 15">ALG-7-W6</strain>
    </source>
</reference>
<accession>A0A1R0H5V0</accession>
<feature type="transmembrane region" description="Helical" evidence="13">
    <location>
        <begin position="177"/>
        <end position="200"/>
    </location>
</feature>
<dbReference type="Gene3D" id="3.40.50.2000">
    <property type="entry name" value="Glycogen Phosphorylase B"/>
    <property type="match status" value="2"/>
</dbReference>
<organism evidence="14 15">
    <name type="scientific">Smittium mucronatum</name>
    <dbReference type="NCBI Taxonomy" id="133383"/>
    <lineage>
        <taxon>Eukaryota</taxon>
        <taxon>Fungi</taxon>
        <taxon>Fungi incertae sedis</taxon>
        <taxon>Zoopagomycota</taxon>
        <taxon>Kickxellomycotina</taxon>
        <taxon>Harpellomycetes</taxon>
        <taxon>Harpellales</taxon>
        <taxon>Legeriomycetaceae</taxon>
        <taxon>Smittium</taxon>
    </lineage>
</organism>
<keyword evidence="9 13" id="KW-1133">Transmembrane helix</keyword>
<keyword evidence="5 14" id="KW-0328">Glycosyltransferase</keyword>
<dbReference type="GO" id="GO:0004578">
    <property type="term" value="F:chitobiosyldiphosphodolichol beta-mannosyltransferase activity"/>
    <property type="evidence" value="ECO:0007669"/>
    <property type="project" value="UniProtKB-EC"/>
</dbReference>
<dbReference type="AlphaFoldDB" id="A0A1R0H5V0"/>
<evidence type="ECO:0000256" key="1">
    <source>
        <dbReference type="ARBA" id="ARBA00004389"/>
    </source>
</evidence>
<dbReference type="PANTHER" id="PTHR13036">
    <property type="entry name" value="BETA1,4 MANNOSYLTRANSFERASE"/>
    <property type="match status" value="1"/>
</dbReference>
<dbReference type="InterPro" id="IPR026051">
    <property type="entry name" value="ALG1-like"/>
</dbReference>
<name>A0A1R0H5V0_9FUNG</name>
<dbReference type="SUPFAM" id="SSF53756">
    <property type="entry name" value="UDP-Glycosyltransferase/glycogen phosphorylase"/>
    <property type="match status" value="1"/>
</dbReference>
<evidence type="ECO:0000256" key="10">
    <source>
        <dbReference type="ARBA" id="ARBA00023136"/>
    </source>
</evidence>
<evidence type="ECO:0000313" key="15">
    <source>
        <dbReference type="Proteomes" id="UP000187455"/>
    </source>
</evidence>
<dbReference type="Proteomes" id="UP000187455">
    <property type="component" value="Unassembled WGS sequence"/>
</dbReference>
<evidence type="ECO:0000256" key="5">
    <source>
        <dbReference type="ARBA" id="ARBA00022676"/>
    </source>
</evidence>
<feature type="compositionally biased region" description="Basic residues" evidence="12">
    <location>
        <begin position="84"/>
        <end position="94"/>
    </location>
</feature>
<dbReference type="EMBL" id="LSSL01000471">
    <property type="protein sequence ID" value="OLY84517.1"/>
    <property type="molecule type" value="Genomic_DNA"/>
</dbReference>
<evidence type="ECO:0000256" key="8">
    <source>
        <dbReference type="ARBA" id="ARBA00022824"/>
    </source>
</evidence>